<dbReference type="EMBL" id="JAGPXD010000006">
    <property type="protein sequence ID" value="KAH7349742.1"/>
    <property type="molecule type" value="Genomic_DNA"/>
</dbReference>
<name>A0A8K0WYS4_9PEZI</name>
<evidence type="ECO:0000313" key="2">
    <source>
        <dbReference type="EMBL" id="KAH7349742.1"/>
    </source>
</evidence>
<gene>
    <name evidence="2" type="ORF">B0T11DRAFT_134458</name>
</gene>
<protein>
    <recommendedName>
        <fullName evidence="4">Fungal N-terminal domain-containing protein</fullName>
    </recommendedName>
</protein>
<evidence type="ECO:0008006" key="4">
    <source>
        <dbReference type="Google" id="ProtNLM"/>
    </source>
</evidence>
<feature type="region of interest" description="Disordered" evidence="1">
    <location>
        <begin position="293"/>
        <end position="330"/>
    </location>
</feature>
<comment type="caution">
    <text evidence="2">The sequence shown here is derived from an EMBL/GenBank/DDBJ whole genome shotgun (WGS) entry which is preliminary data.</text>
</comment>
<dbReference type="AlphaFoldDB" id="A0A8K0WYS4"/>
<keyword evidence="3" id="KW-1185">Reference proteome</keyword>
<reference evidence="2" key="1">
    <citation type="journal article" date="2021" name="Nat. Commun.">
        <title>Genetic determinants of endophytism in the Arabidopsis root mycobiome.</title>
        <authorList>
            <person name="Mesny F."/>
            <person name="Miyauchi S."/>
            <person name="Thiergart T."/>
            <person name="Pickel B."/>
            <person name="Atanasova L."/>
            <person name="Karlsson M."/>
            <person name="Huettel B."/>
            <person name="Barry K.W."/>
            <person name="Haridas S."/>
            <person name="Chen C."/>
            <person name="Bauer D."/>
            <person name="Andreopoulos W."/>
            <person name="Pangilinan J."/>
            <person name="LaButti K."/>
            <person name="Riley R."/>
            <person name="Lipzen A."/>
            <person name="Clum A."/>
            <person name="Drula E."/>
            <person name="Henrissat B."/>
            <person name="Kohler A."/>
            <person name="Grigoriev I.V."/>
            <person name="Martin F.M."/>
            <person name="Hacquard S."/>
        </authorList>
    </citation>
    <scope>NUCLEOTIDE SEQUENCE</scope>
    <source>
        <strain evidence="2">MPI-CAGE-AT-0016</strain>
    </source>
</reference>
<feature type="compositionally biased region" description="Basic and acidic residues" evidence="1">
    <location>
        <begin position="319"/>
        <end position="330"/>
    </location>
</feature>
<accession>A0A8K0WYS4</accession>
<evidence type="ECO:0000313" key="3">
    <source>
        <dbReference type="Proteomes" id="UP000813385"/>
    </source>
</evidence>
<organism evidence="2 3">
    <name type="scientific">Plectosphaerella cucumerina</name>
    <dbReference type="NCBI Taxonomy" id="40658"/>
    <lineage>
        <taxon>Eukaryota</taxon>
        <taxon>Fungi</taxon>
        <taxon>Dikarya</taxon>
        <taxon>Ascomycota</taxon>
        <taxon>Pezizomycotina</taxon>
        <taxon>Sordariomycetes</taxon>
        <taxon>Hypocreomycetidae</taxon>
        <taxon>Glomerellales</taxon>
        <taxon>Plectosphaerellaceae</taxon>
        <taxon>Plectosphaerella</taxon>
    </lineage>
</organism>
<dbReference type="OrthoDB" id="5243667at2759"/>
<dbReference type="Proteomes" id="UP000813385">
    <property type="component" value="Unassembled WGS sequence"/>
</dbReference>
<evidence type="ECO:0000256" key="1">
    <source>
        <dbReference type="SAM" id="MobiDB-lite"/>
    </source>
</evidence>
<proteinExistence type="predicted"/>
<sequence>MDPIAAVGVASSAINFISMTMKIAGALSGIIKSSDKDPESTVFHTRCFAEMAKMETSMQVLASYNDTQEGKAAVQELLQRAAQATMQMTQYLQSVGETSQRRSTQRSWDELNKLLLEIVEINDELFNHVSDLIETESRVSSRQASNHYLDSASLEALNDASSSSPPQFTSSYGRGQILQRIIISVAGLLEDASQHRRAFAEVSNEFQLWRHHVESEGLFEALTLALPEKKSLDSPQASIDLGLWLMKVIAHLGHNLAWWQHASGFQGTSTAARDFHSSLRAAANSLQLASAAASELVGSPRRPQSRRTGPKLRGINTGNHREEEDTDHDEVSLRRAKLTLHSLKNTLPTLIDFCRRWRTQPDDVEASDVVALLDISVDLIAPAAEVLSQIDVASSSDSDAKPHLDIESINRVFEEQASVLRKWKDKNRHTIETKLVSQSPAKLASAANAVGNIAKLLNELPDNVLAQKDGKRADYETLESMMKTFETSVQALVALEGQLDIIEAPPAYGEISRDRPLQTTHA</sequence>